<feature type="compositionally biased region" description="Polar residues" evidence="2">
    <location>
        <begin position="563"/>
        <end position="573"/>
    </location>
</feature>
<evidence type="ECO:0000256" key="1">
    <source>
        <dbReference type="ARBA" id="ARBA00022801"/>
    </source>
</evidence>
<dbReference type="GO" id="GO:0016791">
    <property type="term" value="F:phosphatase activity"/>
    <property type="evidence" value="ECO:0007669"/>
    <property type="project" value="UniProtKB-ARBA"/>
</dbReference>
<reference evidence="5" key="2">
    <citation type="submission" date="2015-01" db="EMBL/GenBank/DDBJ databases">
        <title>Evolutionary Origins and Diversification of the Mycorrhizal Mutualists.</title>
        <authorList>
            <consortium name="DOE Joint Genome Institute"/>
            <consortium name="Mycorrhizal Genomics Consortium"/>
            <person name="Kohler A."/>
            <person name="Kuo A."/>
            <person name="Nagy L.G."/>
            <person name="Floudas D."/>
            <person name="Copeland A."/>
            <person name="Barry K.W."/>
            <person name="Cichocki N."/>
            <person name="Veneault-Fourrey C."/>
            <person name="LaButti K."/>
            <person name="Lindquist E.A."/>
            <person name="Lipzen A."/>
            <person name="Lundell T."/>
            <person name="Morin E."/>
            <person name="Murat C."/>
            <person name="Riley R."/>
            <person name="Ohm R."/>
            <person name="Sun H."/>
            <person name="Tunlid A."/>
            <person name="Henrissat B."/>
            <person name="Grigoriev I.V."/>
            <person name="Hibbett D.S."/>
            <person name="Martin F."/>
        </authorList>
    </citation>
    <scope>NUCLEOTIDE SEQUENCE [LARGE SCALE GENOMIC DNA]</scope>
    <source>
        <strain evidence="5">MAFF 305830</strain>
    </source>
</reference>
<dbReference type="PANTHER" id="PTHR23339">
    <property type="entry name" value="TYROSINE SPECIFIC PROTEIN PHOSPHATASE AND DUAL SPECIFICITY PROTEIN PHOSPHATASE"/>
    <property type="match status" value="1"/>
</dbReference>
<dbReference type="InterPro" id="IPR029021">
    <property type="entry name" value="Prot-tyrosine_phosphatase-like"/>
</dbReference>
<dbReference type="InterPro" id="IPR057023">
    <property type="entry name" value="PTP-SAK"/>
</dbReference>
<dbReference type="SUPFAM" id="SSF52799">
    <property type="entry name" value="(Phosphotyrosine protein) phosphatases II"/>
    <property type="match status" value="1"/>
</dbReference>
<dbReference type="InterPro" id="IPR050561">
    <property type="entry name" value="PTP"/>
</dbReference>
<evidence type="ECO:0000256" key="2">
    <source>
        <dbReference type="SAM" id="MobiDB-lite"/>
    </source>
</evidence>
<keyword evidence="1" id="KW-0378">Hydrolase</keyword>
<feature type="region of interest" description="Disordered" evidence="2">
    <location>
        <begin position="551"/>
        <end position="584"/>
    </location>
</feature>
<dbReference type="PROSITE" id="PS50056">
    <property type="entry name" value="TYR_PHOSPHATASE_2"/>
    <property type="match status" value="1"/>
</dbReference>
<dbReference type="HOGENOM" id="CLU_019420_1_0_1"/>
<evidence type="ECO:0000313" key="4">
    <source>
        <dbReference type="EMBL" id="KIM30445.1"/>
    </source>
</evidence>
<protein>
    <recommendedName>
        <fullName evidence="3">Tyrosine specific protein phosphatases domain-containing protein</fullName>
    </recommendedName>
</protein>
<accession>A0A0C3B0Z9</accession>
<organism evidence="4 5">
    <name type="scientific">Serendipita vermifera MAFF 305830</name>
    <dbReference type="NCBI Taxonomy" id="933852"/>
    <lineage>
        <taxon>Eukaryota</taxon>
        <taxon>Fungi</taxon>
        <taxon>Dikarya</taxon>
        <taxon>Basidiomycota</taxon>
        <taxon>Agaricomycotina</taxon>
        <taxon>Agaricomycetes</taxon>
        <taxon>Sebacinales</taxon>
        <taxon>Serendipitaceae</taxon>
        <taxon>Serendipita</taxon>
    </lineage>
</organism>
<evidence type="ECO:0000259" key="3">
    <source>
        <dbReference type="PROSITE" id="PS50056"/>
    </source>
</evidence>
<keyword evidence="5" id="KW-1185">Reference proteome</keyword>
<name>A0A0C3B0Z9_SERVB</name>
<dbReference type="AlphaFoldDB" id="A0A0C3B0Z9"/>
<dbReference type="InterPro" id="IPR000387">
    <property type="entry name" value="Tyr_Pase_dom"/>
</dbReference>
<reference evidence="4 5" key="1">
    <citation type="submission" date="2014-04" db="EMBL/GenBank/DDBJ databases">
        <authorList>
            <consortium name="DOE Joint Genome Institute"/>
            <person name="Kuo A."/>
            <person name="Zuccaro A."/>
            <person name="Kohler A."/>
            <person name="Nagy L.G."/>
            <person name="Floudas D."/>
            <person name="Copeland A."/>
            <person name="Barry K.W."/>
            <person name="Cichocki N."/>
            <person name="Veneault-Fourrey C."/>
            <person name="LaButti K."/>
            <person name="Lindquist E.A."/>
            <person name="Lipzen A."/>
            <person name="Lundell T."/>
            <person name="Morin E."/>
            <person name="Murat C."/>
            <person name="Sun H."/>
            <person name="Tunlid A."/>
            <person name="Henrissat B."/>
            <person name="Grigoriev I.V."/>
            <person name="Hibbett D.S."/>
            <person name="Martin F."/>
            <person name="Nordberg H.P."/>
            <person name="Cantor M.N."/>
            <person name="Hua S.X."/>
        </authorList>
    </citation>
    <scope>NUCLEOTIDE SEQUENCE [LARGE SCALE GENOMIC DNA]</scope>
    <source>
        <strain evidence="4 5">MAFF 305830</strain>
    </source>
</reference>
<feature type="compositionally biased region" description="Low complexity" evidence="2">
    <location>
        <begin position="574"/>
        <end position="584"/>
    </location>
</feature>
<dbReference type="Gene3D" id="3.90.190.10">
    <property type="entry name" value="Protein tyrosine phosphatase superfamily"/>
    <property type="match status" value="1"/>
</dbReference>
<gene>
    <name evidence="4" type="ORF">M408DRAFT_21949</name>
</gene>
<proteinExistence type="predicted"/>
<dbReference type="Proteomes" id="UP000054097">
    <property type="component" value="Unassembled WGS sequence"/>
</dbReference>
<dbReference type="EMBL" id="KN824284">
    <property type="protein sequence ID" value="KIM30445.1"/>
    <property type="molecule type" value="Genomic_DNA"/>
</dbReference>
<evidence type="ECO:0000313" key="5">
    <source>
        <dbReference type="Proteomes" id="UP000054097"/>
    </source>
</evidence>
<dbReference type="Pfam" id="PF22784">
    <property type="entry name" value="PTP-SAK"/>
    <property type="match status" value="1"/>
</dbReference>
<feature type="domain" description="Tyrosine specific protein phosphatases" evidence="3">
    <location>
        <begin position="477"/>
        <end position="521"/>
    </location>
</feature>
<dbReference type="OrthoDB" id="266663at2759"/>
<sequence>MATVFGERQELLTPQQMMQVASMDRAEPETNPIVLRVAAQLSWLASQHHISEYNQLKFGPKGAAASYIPLSILLPAHVKELRVYQQYNVQKQAWWLSPKPRLHAMVLKGTLPRNDDTQENTGELQDALSLAMDSPLPPLPVHLRQLSTDQTTAAAKTSQSHPINMSPMVPFELLFRLHGFLQGSLDPSQPTYLHLPYELTLDALTAPNQSTPPDSSIPAVYENSQPNGTIPGPATLSAIPASMIQAEVMEDAPTPPPAAHTSPKLRIDATMVPLPPSPEAQRQPQLPLPDASIASSSAEMPSYFTQPLSSTICSDIQEATNSILDIPVVHRRTPSSQNGKALSLGANGVQPAQNGIKATSSGDQDFKTFLKRKSLPVGPGPTLPPAKLGNLLLSSCPGKKVRLQGPVKGRGTICRDLGRDLQRIKDSGVGCIVCCLDDSELHFLGAPWEEYSREASQLGIDILRLPTPEGFAPLDPAVLNSHIEQLITQYTLHGVSILVHCRGGVGRAGLVACCWMLKMGLCGWIRQIDSPPPDHPYHSFLSLSMLDVSPDSQNGDADPLASIGQTNGTPSPHSNGSVYGNGVNGNTHVKETHYRTRSNAQHHIPGLVRLDTMDLVERVIRVVRRRRSVKAIETFEQVYFLVQFVEYLRGAPPPMATA</sequence>